<keyword evidence="1" id="KW-0732">Signal</keyword>
<gene>
    <name evidence="2" type="ORF">SAMN05421508_103375</name>
</gene>
<accession>A0A286GF39</accession>
<proteinExistence type="predicted"/>
<evidence type="ECO:0000313" key="2">
    <source>
        <dbReference type="EMBL" id="SOD94143.1"/>
    </source>
</evidence>
<dbReference type="EMBL" id="OCNJ01000003">
    <property type="protein sequence ID" value="SOD94143.1"/>
    <property type="molecule type" value="Genomic_DNA"/>
</dbReference>
<evidence type="ECO:0000313" key="3">
    <source>
        <dbReference type="Proteomes" id="UP000219621"/>
    </source>
</evidence>
<sequence>MARGGMRATLAVLAGLALPVGAAGAAEVTVTEDGPLRITITPLDCSRIDQGIAYRQPPGVEYQPGVDARGRAVAPADVGGGYNIDLPEEISFYLSLDLAERLQERVPEAARGAIKAETVLGAVTIYQGQAYWNGEPMEPSVQRELREACRTLEAQRQAARQRSMQR</sequence>
<feature type="signal peptide" evidence="1">
    <location>
        <begin position="1"/>
        <end position="25"/>
    </location>
</feature>
<organism evidence="2 3">
    <name type="scientific">Caenispirillum bisanense</name>
    <dbReference type="NCBI Taxonomy" id="414052"/>
    <lineage>
        <taxon>Bacteria</taxon>
        <taxon>Pseudomonadati</taxon>
        <taxon>Pseudomonadota</taxon>
        <taxon>Alphaproteobacteria</taxon>
        <taxon>Rhodospirillales</taxon>
        <taxon>Novispirillaceae</taxon>
        <taxon>Caenispirillum</taxon>
    </lineage>
</organism>
<evidence type="ECO:0000256" key="1">
    <source>
        <dbReference type="SAM" id="SignalP"/>
    </source>
</evidence>
<dbReference type="Proteomes" id="UP000219621">
    <property type="component" value="Unassembled WGS sequence"/>
</dbReference>
<keyword evidence="3" id="KW-1185">Reference proteome</keyword>
<dbReference type="AlphaFoldDB" id="A0A286GF39"/>
<protein>
    <submittedName>
        <fullName evidence="2">Uncharacterized protein</fullName>
    </submittedName>
</protein>
<name>A0A286GF39_9PROT</name>
<feature type="chain" id="PRO_5012967758" evidence="1">
    <location>
        <begin position="26"/>
        <end position="166"/>
    </location>
</feature>
<reference evidence="2 3" key="1">
    <citation type="submission" date="2017-09" db="EMBL/GenBank/DDBJ databases">
        <authorList>
            <person name="Ehlers B."/>
            <person name="Leendertz F.H."/>
        </authorList>
    </citation>
    <scope>NUCLEOTIDE SEQUENCE [LARGE SCALE GENOMIC DNA]</scope>
    <source>
        <strain evidence="2 3">USBA 140</strain>
    </source>
</reference>